<feature type="transmembrane region" description="Helical" evidence="1">
    <location>
        <begin position="33"/>
        <end position="56"/>
    </location>
</feature>
<feature type="transmembrane region" description="Helical" evidence="1">
    <location>
        <begin position="9"/>
        <end position="27"/>
    </location>
</feature>
<reference evidence="3" key="1">
    <citation type="submission" date="2016-01" db="EMBL/GenBank/DDBJ databases">
        <authorList>
            <person name="Mitreva M."/>
            <person name="Pepin K.H."/>
            <person name="Mihindukulasuriya K.A."/>
            <person name="Fulton R."/>
            <person name="Fronick C."/>
            <person name="O'Laughlin M."/>
            <person name="Miner T."/>
            <person name="Herter B."/>
            <person name="Rosa B.A."/>
            <person name="Cordes M."/>
            <person name="Tomlinson C."/>
            <person name="Wollam A."/>
            <person name="Palsikar V.B."/>
            <person name="Mardis E.R."/>
            <person name="Wilson R.K."/>
        </authorList>
    </citation>
    <scope>NUCLEOTIDE SEQUENCE [LARGE SCALE GENOMIC DNA]</scope>
    <source>
        <strain evidence="3">MJR7716</strain>
    </source>
</reference>
<sequence>MNHTYKKMAVLEIIAMLYVTIVIILSIPNMGWFMFFMGMLCFITFPVILVSLFLFFRAFRFKYRKDKIILALGLINILSLFYLFTRTICYAEDMEDFYEDNKVELNELCSYTRSAILPNSTVYIEFENDTISIFNVSTPNDSIVSDNYHETKVNNDSLMRVAGLTSQELSEIKQRLYHLGCISIFSDSKNKNQTTVGYKRVGMGLYSFILYNRPITSSKFNEYLEDMSTIPYNNKVIFLYSSGAIGNMDFDGKEEYLNKLSKKSVK</sequence>
<evidence type="ECO:0000313" key="3">
    <source>
        <dbReference type="Proteomes" id="UP000070533"/>
    </source>
</evidence>
<evidence type="ECO:0000256" key="1">
    <source>
        <dbReference type="SAM" id="Phobius"/>
    </source>
</evidence>
<keyword evidence="1" id="KW-1133">Transmembrane helix</keyword>
<protein>
    <submittedName>
        <fullName evidence="2">Uncharacterized protein</fullName>
    </submittedName>
</protein>
<dbReference type="AlphaFoldDB" id="A0A133PTV2"/>
<dbReference type="EMBL" id="LRQG01000256">
    <property type="protein sequence ID" value="KXA32493.1"/>
    <property type="molecule type" value="Genomic_DNA"/>
</dbReference>
<keyword evidence="1" id="KW-0812">Transmembrane</keyword>
<proteinExistence type="predicted"/>
<keyword evidence="1" id="KW-0472">Membrane</keyword>
<dbReference type="STRING" id="28128.HMPREF3226_02734"/>
<gene>
    <name evidence="2" type="ORF">HMPREF3226_02734</name>
</gene>
<dbReference type="Proteomes" id="UP000070533">
    <property type="component" value="Unassembled WGS sequence"/>
</dbReference>
<comment type="caution">
    <text evidence="2">The sequence shown here is derived from an EMBL/GenBank/DDBJ whole genome shotgun (WGS) entry which is preliminary data.</text>
</comment>
<feature type="transmembrane region" description="Helical" evidence="1">
    <location>
        <begin position="68"/>
        <end position="85"/>
    </location>
</feature>
<keyword evidence="3" id="KW-1185">Reference proteome</keyword>
<name>A0A133PTV2_9BACT</name>
<evidence type="ECO:0000313" key="2">
    <source>
        <dbReference type="EMBL" id="KXA32493.1"/>
    </source>
</evidence>
<dbReference type="PATRIC" id="fig|28128.5.peg.2813"/>
<accession>A0A133PTV2</accession>
<organism evidence="2 3">
    <name type="scientific">Prevotella corporis</name>
    <dbReference type="NCBI Taxonomy" id="28128"/>
    <lineage>
        <taxon>Bacteria</taxon>
        <taxon>Pseudomonadati</taxon>
        <taxon>Bacteroidota</taxon>
        <taxon>Bacteroidia</taxon>
        <taxon>Bacteroidales</taxon>
        <taxon>Prevotellaceae</taxon>
        <taxon>Prevotella</taxon>
    </lineage>
</organism>